<dbReference type="SUPFAM" id="SSF52343">
    <property type="entry name" value="Ferredoxin reductase-like, C-terminal NADP-linked domain"/>
    <property type="match status" value="1"/>
</dbReference>
<dbReference type="InterPro" id="IPR013130">
    <property type="entry name" value="Fe3_Rdtase_TM_dom"/>
</dbReference>
<organism evidence="11 12">
    <name type="scientific">Didymosphaeria variabile</name>
    <dbReference type="NCBI Taxonomy" id="1932322"/>
    <lineage>
        <taxon>Eukaryota</taxon>
        <taxon>Fungi</taxon>
        <taxon>Dikarya</taxon>
        <taxon>Ascomycota</taxon>
        <taxon>Pezizomycotina</taxon>
        <taxon>Dothideomycetes</taxon>
        <taxon>Pleosporomycetidae</taxon>
        <taxon>Pleosporales</taxon>
        <taxon>Massarineae</taxon>
        <taxon>Didymosphaeriaceae</taxon>
        <taxon>Didymosphaeria</taxon>
    </lineage>
</organism>
<dbReference type="GO" id="GO:0006826">
    <property type="term" value="P:iron ion transport"/>
    <property type="evidence" value="ECO:0007669"/>
    <property type="project" value="TreeGrafter"/>
</dbReference>
<comment type="subcellular location">
    <subcellularLocation>
        <location evidence="1">Membrane</location>
        <topology evidence="1">Multi-pass membrane protein</topology>
    </subcellularLocation>
</comment>
<keyword evidence="9" id="KW-0732">Signal</keyword>
<proteinExistence type="predicted"/>
<feature type="signal peptide" evidence="9">
    <location>
        <begin position="1"/>
        <end position="18"/>
    </location>
</feature>
<evidence type="ECO:0000256" key="2">
    <source>
        <dbReference type="ARBA" id="ARBA00022448"/>
    </source>
</evidence>
<feature type="transmembrane region" description="Helical" evidence="8">
    <location>
        <begin position="284"/>
        <end position="305"/>
    </location>
</feature>
<evidence type="ECO:0000313" key="11">
    <source>
        <dbReference type="EMBL" id="KAJ4345626.1"/>
    </source>
</evidence>
<dbReference type="GO" id="GO:0005886">
    <property type="term" value="C:plasma membrane"/>
    <property type="evidence" value="ECO:0007669"/>
    <property type="project" value="TreeGrafter"/>
</dbReference>
<evidence type="ECO:0000256" key="9">
    <source>
        <dbReference type="SAM" id="SignalP"/>
    </source>
</evidence>
<dbReference type="SFLD" id="SFLDG01168">
    <property type="entry name" value="Ferric_reductase_subgroup_(FRE"/>
    <property type="match status" value="1"/>
</dbReference>
<dbReference type="EMBL" id="JAPEUX010000009">
    <property type="protein sequence ID" value="KAJ4345626.1"/>
    <property type="molecule type" value="Genomic_DNA"/>
</dbReference>
<evidence type="ECO:0000256" key="3">
    <source>
        <dbReference type="ARBA" id="ARBA00022692"/>
    </source>
</evidence>
<evidence type="ECO:0000256" key="8">
    <source>
        <dbReference type="SAM" id="Phobius"/>
    </source>
</evidence>
<evidence type="ECO:0000256" key="1">
    <source>
        <dbReference type="ARBA" id="ARBA00004141"/>
    </source>
</evidence>
<reference evidence="11" key="1">
    <citation type="submission" date="2022-10" db="EMBL/GenBank/DDBJ databases">
        <title>Tapping the CABI collections for fungal endophytes: first genome assemblies for Collariella, Neodidymelliopsis, Ascochyta clinopodiicola, Didymella pomorum, Didymosphaeria variabile, Neocosmospora piperis and Neocucurbitaria cava.</title>
        <authorList>
            <person name="Hill R."/>
        </authorList>
    </citation>
    <scope>NUCLEOTIDE SEQUENCE</scope>
    <source>
        <strain evidence="11">IMI 356815</strain>
    </source>
</reference>
<feature type="chain" id="PRO_5040773051" description="Ferric oxidoreductase domain-containing protein" evidence="9">
    <location>
        <begin position="19"/>
        <end position="700"/>
    </location>
</feature>
<feature type="transmembrane region" description="Helical" evidence="8">
    <location>
        <begin position="329"/>
        <end position="349"/>
    </location>
</feature>
<keyword evidence="3 8" id="KW-0812">Transmembrane</keyword>
<accession>A0A9W8XAD5</accession>
<evidence type="ECO:0000259" key="10">
    <source>
        <dbReference type="Pfam" id="PF01794"/>
    </source>
</evidence>
<name>A0A9W8XAD5_9PLEO</name>
<keyword evidence="5" id="KW-0406">Ion transport</keyword>
<keyword evidence="4 8" id="KW-1133">Transmembrane helix</keyword>
<dbReference type="RefSeq" id="XP_056065790.1">
    <property type="nucleotide sequence ID" value="XM_056220487.1"/>
</dbReference>
<keyword evidence="2" id="KW-0813">Transport</keyword>
<evidence type="ECO:0000256" key="7">
    <source>
        <dbReference type="SAM" id="MobiDB-lite"/>
    </source>
</evidence>
<feature type="region of interest" description="Disordered" evidence="7">
    <location>
        <begin position="507"/>
        <end position="534"/>
    </location>
</feature>
<dbReference type="SFLD" id="SFLDS00052">
    <property type="entry name" value="Ferric_Reductase_Domain"/>
    <property type="match status" value="1"/>
</dbReference>
<feature type="transmembrane region" description="Helical" evidence="8">
    <location>
        <begin position="246"/>
        <end position="264"/>
    </location>
</feature>
<feature type="transmembrane region" description="Helical" evidence="8">
    <location>
        <begin position="361"/>
        <end position="385"/>
    </location>
</feature>
<dbReference type="GO" id="GO:0015677">
    <property type="term" value="P:copper ion import"/>
    <property type="evidence" value="ECO:0007669"/>
    <property type="project" value="TreeGrafter"/>
</dbReference>
<evidence type="ECO:0000256" key="6">
    <source>
        <dbReference type="ARBA" id="ARBA00023136"/>
    </source>
</evidence>
<gene>
    <name evidence="11" type="ORF">N0V89_011760</name>
</gene>
<dbReference type="InterPro" id="IPR051410">
    <property type="entry name" value="Ferric/Cupric_Reductase"/>
</dbReference>
<dbReference type="Gene3D" id="3.40.50.80">
    <property type="entry name" value="Nucleotide-binding domain of ferredoxin-NADP reductase (FNR) module"/>
    <property type="match status" value="1"/>
</dbReference>
<evidence type="ECO:0000313" key="12">
    <source>
        <dbReference type="Proteomes" id="UP001140513"/>
    </source>
</evidence>
<keyword evidence="12" id="KW-1185">Reference proteome</keyword>
<dbReference type="PANTHER" id="PTHR32361:SF9">
    <property type="entry name" value="FERRIC REDUCTASE TRANSMEMBRANE COMPONENT 3-RELATED"/>
    <property type="match status" value="1"/>
</dbReference>
<keyword evidence="6 8" id="KW-0472">Membrane</keyword>
<dbReference type="AlphaFoldDB" id="A0A9W8XAD5"/>
<sequence length="700" mass="78807">MRLSFVFLPPLLLSPVLATGPIPVSRSGLAGISGFTFYNPYCGHGCFRSFSPYTLSCSADVSPGGHTTAADAAHNLAVCRASNFPYLSSIAWCMHLYCPDSVQASTIEKFWETQITGDVKVVPKWSYGEVLANVTEPTMMAGSMDMGMESNNELNMTMLTTYETWEATWETLYYFFRETALESYYGLSLCLAAFALPIVLTWLRYPPHLATVLARLKPYLSRSLIGTYHNRPLPFLIGNVPTVGQTFYITTLFILNIVFLTTGYKTLWPQRKMQWYENRYQELLAYFMWRTGVLAFAHMPVLFLFSSRNNVLLWLTNWSHSTYLLLHRWIARFFLLQTLLHSIIALVLYQNTGAYATSLPLLWWIWGCVATIAAVIIVLTSVLVMRQRAYELFLVTHIVMAVICVVGCWYHVWFGYENCFGYESWLYATIAVWFSDRLARVARVLHIGLRRADVSDVGSTIVRVDIPGIRWSAPGTCVYVYFPTLHPLRPWENHPFSVIPTAMLHRPPSTGQPRSESMDVEKQPSLKISGSPTSNAVSYTNSGLTLFIRKSTGMTKALKEHKTLLTLIEGPYPTHPTVSALRSDRLLLIGGGIGITGLLPFLQCHPNTQLFYTVKTADQGLLDHLNTLLDQHPEKEIRVGERLDVEALLRLEADKGYKKIAVIVCGPVGMCDDVRGVVARIGMEKVGVCEIEAEVSVFSW</sequence>
<feature type="transmembrane region" description="Helical" evidence="8">
    <location>
        <begin position="184"/>
        <end position="205"/>
    </location>
</feature>
<feature type="domain" description="Ferric oxidoreductase" evidence="10">
    <location>
        <begin position="291"/>
        <end position="408"/>
    </location>
</feature>
<dbReference type="InterPro" id="IPR039261">
    <property type="entry name" value="FNR_nucleotide-bd"/>
</dbReference>
<protein>
    <recommendedName>
        <fullName evidence="10">Ferric oxidoreductase domain-containing protein</fullName>
    </recommendedName>
</protein>
<dbReference type="GeneID" id="80915290"/>
<dbReference type="GO" id="GO:0000293">
    <property type="term" value="F:ferric-chelate reductase activity"/>
    <property type="evidence" value="ECO:0007669"/>
    <property type="project" value="TreeGrafter"/>
</dbReference>
<comment type="caution">
    <text evidence="11">The sequence shown here is derived from an EMBL/GenBank/DDBJ whole genome shotgun (WGS) entry which is preliminary data.</text>
</comment>
<dbReference type="Pfam" id="PF01794">
    <property type="entry name" value="Ferric_reduct"/>
    <property type="match status" value="1"/>
</dbReference>
<feature type="transmembrane region" description="Helical" evidence="8">
    <location>
        <begin position="392"/>
        <end position="412"/>
    </location>
</feature>
<dbReference type="Proteomes" id="UP001140513">
    <property type="component" value="Unassembled WGS sequence"/>
</dbReference>
<evidence type="ECO:0000256" key="5">
    <source>
        <dbReference type="ARBA" id="ARBA00023065"/>
    </source>
</evidence>
<dbReference type="PANTHER" id="PTHR32361">
    <property type="entry name" value="FERRIC/CUPRIC REDUCTASE TRANSMEMBRANE COMPONENT"/>
    <property type="match status" value="1"/>
</dbReference>
<dbReference type="GO" id="GO:0006879">
    <property type="term" value="P:intracellular iron ion homeostasis"/>
    <property type="evidence" value="ECO:0007669"/>
    <property type="project" value="TreeGrafter"/>
</dbReference>
<evidence type="ECO:0000256" key="4">
    <source>
        <dbReference type="ARBA" id="ARBA00022989"/>
    </source>
</evidence>
<dbReference type="OrthoDB" id="167398at2759"/>